<sequence>MSPQPRFSSSVPPTPVEKYDASACYLHYDLKDSDCFSPDAGLLGKRTNSSPPGIHYNFPEVKRPSTFIFGTACVRFFTIFQQSPASDAPAISG</sequence>
<evidence type="ECO:0000313" key="1">
    <source>
        <dbReference type="EMBL" id="KIN94954.1"/>
    </source>
</evidence>
<proteinExistence type="predicted"/>
<reference evidence="3" key="2">
    <citation type="submission" date="2015-01" db="EMBL/GenBank/DDBJ databases">
        <title>Evolutionary Origins and Diversification of the Mycorrhizal Mutualists.</title>
        <authorList>
            <consortium name="DOE Joint Genome Institute"/>
            <consortium name="Mycorrhizal Genomics Consortium"/>
            <person name="Kohler A."/>
            <person name="Kuo A."/>
            <person name="Nagy L.G."/>
            <person name="Floudas D."/>
            <person name="Copeland A."/>
            <person name="Barry K.W."/>
            <person name="Cichocki N."/>
            <person name="Veneault-Fourrey C."/>
            <person name="LaButti K."/>
            <person name="Lindquist E.A."/>
            <person name="Lipzen A."/>
            <person name="Lundell T."/>
            <person name="Morin E."/>
            <person name="Murat C."/>
            <person name="Riley R."/>
            <person name="Ohm R."/>
            <person name="Sun H."/>
            <person name="Tunlid A."/>
            <person name="Henrissat B."/>
            <person name="Grigoriev I.V."/>
            <person name="Hibbett D.S."/>
            <person name="Martin F."/>
        </authorList>
    </citation>
    <scope>NUCLEOTIDE SEQUENCE [LARGE SCALE GENOMIC DNA]</scope>
    <source>
        <strain evidence="2 3">Marx 270</strain>
    </source>
</reference>
<evidence type="ECO:0000313" key="3">
    <source>
        <dbReference type="Proteomes" id="UP000054217"/>
    </source>
</evidence>
<dbReference type="AlphaFoldDB" id="A0A0C3N1K3"/>
<dbReference type="Proteomes" id="UP000054217">
    <property type="component" value="Unassembled WGS sequence"/>
</dbReference>
<keyword evidence="3" id="KW-1185">Reference proteome</keyword>
<evidence type="ECO:0000313" key="2">
    <source>
        <dbReference type="EMBL" id="KIN99287.1"/>
    </source>
</evidence>
<gene>
    <name evidence="2" type="ORF">M404DRAFT_1004779</name>
    <name evidence="1" type="ORF">M404DRAFT_1007976</name>
</gene>
<protein>
    <submittedName>
        <fullName evidence="1">Uncharacterized protein</fullName>
    </submittedName>
</protein>
<dbReference type="HOGENOM" id="CLU_2400565_0_0_1"/>
<accession>A0A0C3N1K3</accession>
<dbReference type="EMBL" id="KN832006">
    <property type="protein sequence ID" value="KIN99287.1"/>
    <property type="molecule type" value="Genomic_DNA"/>
</dbReference>
<name>A0A0C3N1K3_PISTI</name>
<dbReference type="EMBL" id="KN832082">
    <property type="protein sequence ID" value="KIN94954.1"/>
    <property type="molecule type" value="Genomic_DNA"/>
</dbReference>
<reference evidence="1 3" key="1">
    <citation type="submission" date="2014-04" db="EMBL/GenBank/DDBJ databases">
        <authorList>
            <consortium name="DOE Joint Genome Institute"/>
            <person name="Kuo A."/>
            <person name="Kohler A."/>
            <person name="Costa M.D."/>
            <person name="Nagy L.G."/>
            <person name="Floudas D."/>
            <person name="Copeland A."/>
            <person name="Barry K.W."/>
            <person name="Cichocki N."/>
            <person name="Veneault-Fourrey C."/>
            <person name="LaButti K."/>
            <person name="Lindquist E.A."/>
            <person name="Lipzen A."/>
            <person name="Lundell T."/>
            <person name="Morin E."/>
            <person name="Murat C."/>
            <person name="Sun H."/>
            <person name="Tunlid A."/>
            <person name="Henrissat B."/>
            <person name="Grigoriev I.V."/>
            <person name="Hibbett D.S."/>
            <person name="Martin F."/>
            <person name="Nordberg H.P."/>
            <person name="Cantor M.N."/>
            <person name="Hua S.X."/>
        </authorList>
    </citation>
    <scope>NUCLEOTIDE SEQUENCE [LARGE SCALE GENOMIC DNA]</scope>
    <source>
        <strain evidence="1 3">Marx 270</strain>
    </source>
</reference>
<organism evidence="1 3">
    <name type="scientific">Pisolithus tinctorius Marx 270</name>
    <dbReference type="NCBI Taxonomy" id="870435"/>
    <lineage>
        <taxon>Eukaryota</taxon>
        <taxon>Fungi</taxon>
        <taxon>Dikarya</taxon>
        <taxon>Basidiomycota</taxon>
        <taxon>Agaricomycotina</taxon>
        <taxon>Agaricomycetes</taxon>
        <taxon>Agaricomycetidae</taxon>
        <taxon>Boletales</taxon>
        <taxon>Sclerodermatineae</taxon>
        <taxon>Pisolithaceae</taxon>
        <taxon>Pisolithus</taxon>
    </lineage>
</organism>
<reference evidence="1" key="3">
    <citation type="submission" date="2015-02" db="EMBL/GenBank/DDBJ databases">
        <title>Evolutionary Origins and Diversification of the Mycorrhizal Mutualists.</title>
        <authorList>
            <consortium name="DOE Joint Genome Institute"/>
            <consortium name="Mycorrhizal Genomics Consortium"/>
            <person name="Kohler A."/>
            <person name="Kuo A."/>
            <person name="Nagy L.G."/>
            <person name="Floudas D."/>
            <person name="Copeland A."/>
            <person name="Barry K.W."/>
            <person name="Cichocki N."/>
            <person name="Veneault-Fourrey C."/>
            <person name="LaButti K."/>
            <person name="Lindquist E.A."/>
            <person name="Lipzen A."/>
            <person name="Lundell T."/>
            <person name="Morin E."/>
            <person name="Murat C."/>
            <person name="Riley R."/>
            <person name="Ohm R."/>
            <person name="Sun H."/>
            <person name="Tunlid A."/>
            <person name="Henrissat B."/>
            <person name="Grigoriev I.V."/>
            <person name="Hibbett D.S."/>
            <person name="Martin F."/>
        </authorList>
    </citation>
    <scope>NUCLEOTIDE SEQUENCE</scope>
    <source>
        <strain evidence="1 3">Marx 270</strain>
    </source>
</reference>